<evidence type="ECO:0000256" key="1">
    <source>
        <dbReference type="SAM" id="SignalP"/>
    </source>
</evidence>
<accession>A0A4Z2H9I8</accession>
<sequence>MRLVMSVVLLCVGESETDPGLGRCHRMLWWADRGPSRKGGSGRLMTPLQVLRDKLNTEGCRVEHQSAPKACHQDVQ</sequence>
<name>A0A4Z2H9I8_9TELE</name>
<evidence type="ECO:0000313" key="2">
    <source>
        <dbReference type="EMBL" id="TNN62180.1"/>
    </source>
</evidence>
<dbReference type="EMBL" id="SRLO01000299">
    <property type="protein sequence ID" value="TNN62180.1"/>
    <property type="molecule type" value="Genomic_DNA"/>
</dbReference>
<reference evidence="2 3" key="1">
    <citation type="submission" date="2019-03" db="EMBL/GenBank/DDBJ databases">
        <title>First draft genome of Liparis tanakae, snailfish: a comprehensive survey of snailfish specific genes.</title>
        <authorList>
            <person name="Kim W."/>
            <person name="Song I."/>
            <person name="Jeong J.-H."/>
            <person name="Kim D."/>
            <person name="Kim S."/>
            <person name="Ryu S."/>
            <person name="Song J.Y."/>
            <person name="Lee S.K."/>
        </authorList>
    </citation>
    <scope>NUCLEOTIDE SEQUENCE [LARGE SCALE GENOMIC DNA]</scope>
    <source>
        <tissue evidence="2">Muscle</tissue>
    </source>
</reference>
<comment type="caution">
    <text evidence="2">The sequence shown here is derived from an EMBL/GenBank/DDBJ whole genome shotgun (WGS) entry which is preliminary data.</text>
</comment>
<feature type="signal peptide" evidence="1">
    <location>
        <begin position="1"/>
        <end position="17"/>
    </location>
</feature>
<protein>
    <submittedName>
        <fullName evidence="2">Uncharacterized protein</fullName>
    </submittedName>
</protein>
<feature type="chain" id="PRO_5021220571" evidence="1">
    <location>
        <begin position="18"/>
        <end position="76"/>
    </location>
</feature>
<gene>
    <name evidence="2" type="ORF">EYF80_027560</name>
</gene>
<proteinExistence type="predicted"/>
<dbReference type="Proteomes" id="UP000314294">
    <property type="component" value="Unassembled WGS sequence"/>
</dbReference>
<evidence type="ECO:0000313" key="3">
    <source>
        <dbReference type="Proteomes" id="UP000314294"/>
    </source>
</evidence>
<keyword evidence="1" id="KW-0732">Signal</keyword>
<organism evidence="2 3">
    <name type="scientific">Liparis tanakae</name>
    <name type="common">Tanaka's snailfish</name>
    <dbReference type="NCBI Taxonomy" id="230148"/>
    <lineage>
        <taxon>Eukaryota</taxon>
        <taxon>Metazoa</taxon>
        <taxon>Chordata</taxon>
        <taxon>Craniata</taxon>
        <taxon>Vertebrata</taxon>
        <taxon>Euteleostomi</taxon>
        <taxon>Actinopterygii</taxon>
        <taxon>Neopterygii</taxon>
        <taxon>Teleostei</taxon>
        <taxon>Neoteleostei</taxon>
        <taxon>Acanthomorphata</taxon>
        <taxon>Eupercaria</taxon>
        <taxon>Perciformes</taxon>
        <taxon>Cottioidei</taxon>
        <taxon>Cottales</taxon>
        <taxon>Liparidae</taxon>
        <taxon>Liparis</taxon>
    </lineage>
</organism>
<keyword evidence="3" id="KW-1185">Reference proteome</keyword>
<dbReference type="AlphaFoldDB" id="A0A4Z2H9I8"/>